<evidence type="ECO:0000313" key="4">
    <source>
        <dbReference type="Proteomes" id="UP001172102"/>
    </source>
</evidence>
<feature type="region of interest" description="Disordered" evidence="1">
    <location>
        <begin position="538"/>
        <end position="560"/>
    </location>
</feature>
<name>A0AA39ZWY1_9PEZI</name>
<reference evidence="3" key="1">
    <citation type="submission" date="2023-06" db="EMBL/GenBank/DDBJ databases">
        <title>Genome-scale phylogeny and comparative genomics of the fungal order Sordariales.</title>
        <authorList>
            <consortium name="Lawrence Berkeley National Laboratory"/>
            <person name="Hensen N."/>
            <person name="Bonometti L."/>
            <person name="Westerberg I."/>
            <person name="Brannstrom I.O."/>
            <person name="Guillou S."/>
            <person name="Cros-Aarteil S."/>
            <person name="Calhoun S."/>
            <person name="Haridas S."/>
            <person name="Kuo A."/>
            <person name="Mondo S."/>
            <person name="Pangilinan J."/>
            <person name="Riley R."/>
            <person name="Labutti K."/>
            <person name="Andreopoulos B."/>
            <person name="Lipzen A."/>
            <person name="Chen C."/>
            <person name="Yanf M."/>
            <person name="Daum C."/>
            <person name="Ng V."/>
            <person name="Clum A."/>
            <person name="Steindorff A."/>
            <person name="Ohm R."/>
            <person name="Martin F."/>
            <person name="Silar P."/>
            <person name="Natvig D."/>
            <person name="Lalanne C."/>
            <person name="Gautier V."/>
            <person name="Ament-Velasquez S.L."/>
            <person name="Kruys A."/>
            <person name="Hutchinson M.I."/>
            <person name="Powell A.J."/>
            <person name="Barry K."/>
            <person name="Miller A.N."/>
            <person name="Grigoriev I.V."/>
            <person name="Debuchy R."/>
            <person name="Gladieux P."/>
            <person name="Thoren M.H."/>
            <person name="Johannesson H."/>
        </authorList>
    </citation>
    <scope>NUCLEOTIDE SEQUENCE</scope>
    <source>
        <strain evidence="3">SMH4607-1</strain>
    </source>
</reference>
<evidence type="ECO:0000259" key="2">
    <source>
        <dbReference type="PROSITE" id="PS50181"/>
    </source>
</evidence>
<evidence type="ECO:0000256" key="1">
    <source>
        <dbReference type="SAM" id="MobiDB-lite"/>
    </source>
</evidence>
<comment type="caution">
    <text evidence="3">The sequence shown here is derived from an EMBL/GenBank/DDBJ whole genome shotgun (WGS) entry which is preliminary data.</text>
</comment>
<organism evidence="3 4">
    <name type="scientific">Lasiosphaeris hirsuta</name>
    <dbReference type="NCBI Taxonomy" id="260670"/>
    <lineage>
        <taxon>Eukaryota</taxon>
        <taxon>Fungi</taxon>
        <taxon>Dikarya</taxon>
        <taxon>Ascomycota</taxon>
        <taxon>Pezizomycotina</taxon>
        <taxon>Sordariomycetes</taxon>
        <taxon>Sordariomycetidae</taxon>
        <taxon>Sordariales</taxon>
        <taxon>Lasiosphaeriaceae</taxon>
        <taxon>Lasiosphaeris</taxon>
    </lineage>
</organism>
<dbReference type="InterPro" id="IPR036047">
    <property type="entry name" value="F-box-like_dom_sf"/>
</dbReference>
<keyword evidence="4" id="KW-1185">Reference proteome</keyword>
<dbReference type="PROSITE" id="PS50181">
    <property type="entry name" value="FBOX"/>
    <property type="match status" value="1"/>
</dbReference>
<protein>
    <recommendedName>
        <fullName evidence="2">F-box domain-containing protein</fullName>
    </recommendedName>
</protein>
<dbReference type="AlphaFoldDB" id="A0AA39ZWY1"/>
<evidence type="ECO:0000313" key="3">
    <source>
        <dbReference type="EMBL" id="KAK0705158.1"/>
    </source>
</evidence>
<dbReference type="Proteomes" id="UP001172102">
    <property type="component" value="Unassembled WGS sequence"/>
</dbReference>
<gene>
    <name evidence="3" type="ORF">B0H67DRAFT_372941</name>
</gene>
<dbReference type="EMBL" id="JAUKUA010000007">
    <property type="protein sequence ID" value="KAK0705158.1"/>
    <property type="molecule type" value="Genomic_DNA"/>
</dbReference>
<dbReference type="InterPro" id="IPR001810">
    <property type="entry name" value="F-box_dom"/>
</dbReference>
<dbReference type="SUPFAM" id="SSF81383">
    <property type="entry name" value="F-box domain"/>
    <property type="match status" value="1"/>
</dbReference>
<accession>A0AA39ZWY1</accession>
<sequence length="667" mass="75923">MHGKHTSNSGSRHIFWRGSRVNKSLSYLEGHTHRVMEDKQNNSPMAALGPEIGPRRAFLRSLVASLTQHDARYLAEQLSKLDFRTDIVARLPVDLRVLVADHVDREDAISMLNVSKTWRQIWLQEDAFKRLADRCLPSFLPYNRLKDHNTATDEGLKQLFREASRKLRIRLKGKFRSVMFTDLLLGPADNAQRFSLDRDYHHAIEPDLNRFLESLAVANPASLSPYYESLYSNGRLAWLPPLPQHPKARVIIDDFKTQLRRVYSIDMNIMLGGSAQLLALGNKLVILVSDAGRTLHAWDLETNEHDTVQTPSHVQRVQTDGNQACVFFNFPDAALWTFQGGLKALDMAWPLENLEKSNEFTSLSQVQHSAIFHPLLVDTVFIVFYLESHELLVLYEYNLGHYTTFHSAHLPKLDHHGCQTPSRSREFQIRRIGPYGDYGLVQSAVWCRHKRGCSLTKVAGARGEIVALTSFNVVDAKFSTHLSRIPEIHPKREERQVYSEPAWWDGQATSWTHPQCLAAENIASFQFPVRISNELGGAHKRSGSKIPYRGSDPSREITPGNSISKVEEELSDGTYFRHPEVECYLDLSLGDKYFGREGQRINSLYTQSIWSDEDYIVLRHNGSLAIWSFYTDMLNRPPLKQDCTCSPPLTDLPHNCIEAVAALTLLS</sequence>
<proteinExistence type="predicted"/>
<feature type="domain" description="F-box" evidence="2">
    <location>
        <begin position="85"/>
        <end position="131"/>
    </location>
</feature>